<evidence type="ECO:0000256" key="1">
    <source>
        <dbReference type="ARBA" id="ARBA00022636"/>
    </source>
</evidence>
<evidence type="ECO:0000256" key="3">
    <source>
        <dbReference type="ARBA" id="ARBA00023143"/>
    </source>
</evidence>
<feature type="domain" description="Type III secretion system flagellar brake protein YcgR PilZN" evidence="5">
    <location>
        <begin position="7"/>
        <end position="111"/>
    </location>
</feature>
<comment type="caution">
    <text evidence="6">The sequence shown here is derived from an EMBL/GenBank/DDBJ whole genome shotgun (WGS) entry which is preliminary data.</text>
</comment>
<reference evidence="6 7" key="1">
    <citation type="submission" date="2018-02" db="EMBL/GenBank/DDBJ databases">
        <title>Subsurface microbial communities from deep shales in Ohio and West Virginia, USA.</title>
        <authorList>
            <person name="Wrighton K."/>
        </authorList>
    </citation>
    <scope>NUCLEOTIDE SEQUENCE [LARGE SCALE GENOMIC DNA]</scope>
    <source>
        <strain evidence="6 7">OWC-DMM</strain>
    </source>
</reference>
<dbReference type="InterPro" id="IPR023787">
    <property type="entry name" value="T3SS_YcgR"/>
</dbReference>
<keyword evidence="1 4" id="KW-0973">c-di-GMP</keyword>
<dbReference type="Pfam" id="PF07317">
    <property type="entry name" value="PilZN"/>
    <property type="match status" value="1"/>
</dbReference>
<keyword evidence="6" id="KW-0966">Cell projection</keyword>
<comment type="subcellular location">
    <subcellularLocation>
        <location evidence="4">Bacterial flagellum basal body</location>
    </subcellularLocation>
</comment>
<name>A0A2S6HAF2_9GAMM</name>
<dbReference type="GO" id="GO:0071945">
    <property type="term" value="P:regulation of bacterial-type flagellum-dependent cell motility by regulation of motor speed"/>
    <property type="evidence" value="ECO:0007669"/>
    <property type="project" value="UniProtKB-UniRule"/>
</dbReference>
<comment type="function">
    <text evidence="4">Acts as a flagellar brake, regulating swimming and swarming in a bis-(3'-5') cyclic diguanylic acid (c-di-GMP)-dependent manner. Binds 1 c-di-GMP dimer per subunit. Increasing levels of c-di-GMP lead to decreased motility.</text>
</comment>
<dbReference type="EMBL" id="PTIZ01000009">
    <property type="protein sequence ID" value="PPK74391.1"/>
    <property type="molecule type" value="Genomic_DNA"/>
</dbReference>
<accession>A0A2S6HAF2</accession>
<dbReference type="GO" id="GO:0071973">
    <property type="term" value="P:bacterial-type flagellum-dependent cell motility"/>
    <property type="evidence" value="ECO:0007669"/>
    <property type="project" value="UniProtKB-UniRule"/>
</dbReference>
<dbReference type="Proteomes" id="UP000240010">
    <property type="component" value="Unassembled WGS sequence"/>
</dbReference>
<comment type="subunit">
    <text evidence="4">Monomer. Interacts with the flagellar basal bodies.</text>
</comment>
<gene>
    <name evidence="4" type="primary">ycgR</name>
    <name evidence="6" type="ORF">B0F87_10933</name>
</gene>
<dbReference type="InterPro" id="IPR012349">
    <property type="entry name" value="Split_barrel_FMN-bd"/>
</dbReference>
<evidence type="ECO:0000259" key="5">
    <source>
        <dbReference type="Pfam" id="PF07317"/>
    </source>
</evidence>
<evidence type="ECO:0000256" key="4">
    <source>
        <dbReference type="HAMAP-Rule" id="MF_01457"/>
    </source>
</evidence>
<proteinExistence type="inferred from homology"/>
<keyword evidence="3 4" id="KW-0975">Bacterial flagellum</keyword>
<dbReference type="HAMAP" id="MF_01457">
    <property type="entry name" value="YcgR"/>
    <property type="match status" value="1"/>
</dbReference>
<organism evidence="6 7">
    <name type="scientific">Methylobacter tundripaludum</name>
    <dbReference type="NCBI Taxonomy" id="173365"/>
    <lineage>
        <taxon>Bacteria</taxon>
        <taxon>Pseudomonadati</taxon>
        <taxon>Pseudomonadota</taxon>
        <taxon>Gammaproteobacteria</taxon>
        <taxon>Methylococcales</taxon>
        <taxon>Methylococcaceae</taxon>
        <taxon>Methylobacter</taxon>
    </lineage>
</organism>
<dbReference type="RefSeq" id="WP_104429756.1">
    <property type="nucleotide sequence ID" value="NZ_PTIZ01000009.1"/>
</dbReference>
<protein>
    <recommendedName>
        <fullName evidence="4">Flagellar brake protein YcgR</fullName>
    </recommendedName>
    <alternativeName>
        <fullName evidence="4">Cyclic di-GMP binding protein YcgR</fullName>
    </alternativeName>
</protein>
<dbReference type="InterPro" id="IPR009926">
    <property type="entry name" value="T3SS_YcgR_PilZN"/>
</dbReference>
<dbReference type="GO" id="GO:0035438">
    <property type="term" value="F:cyclic-di-GMP binding"/>
    <property type="evidence" value="ECO:0007669"/>
    <property type="project" value="UniProtKB-UniRule"/>
</dbReference>
<sequence length="245" mass="27522">MSDASSFSIYSPRQIVHNLSILIKNKCLLSVRFGEGKAFFLTAILEIDEANNSIVFDYGPKEVLNQQLLKATRITFEADFAGIKASFKGSMLEQILYNGEPAFSMPIPESIFWMQRREFFRIKSPRSKGSYCQLVLEDHEAVNLMLYDISLTGFSVLNTSAEISNLLIPGTQLEKSRLVLSGAGEDAISFKVCSKLVINPDKIAALKIQKIGCSFTRITPVFESTVQRYINQLQRESIQKTSEQN</sequence>
<evidence type="ECO:0000256" key="2">
    <source>
        <dbReference type="ARBA" id="ARBA00022741"/>
    </source>
</evidence>
<comment type="similarity">
    <text evidence="4">Belongs to the YcgR family.</text>
</comment>
<keyword evidence="6" id="KW-0969">Cilium</keyword>
<keyword evidence="2 4" id="KW-0547">Nucleotide-binding</keyword>
<keyword evidence="6" id="KW-0282">Flagellum</keyword>
<dbReference type="GO" id="GO:0009425">
    <property type="term" value="C:bacterial-type flagellum basal body"/>
    <property type="evidence" value="ECO:0007669"/>
    <property type="project" value="UniProtKB-SubCell"/>
</dbReference>
<evidence type="ECO:0000313" key="6">
    <source>
        <dbReference type="EMBL" id="PPK74391.1"/>
    </source>
</evidence>
<dbReference type="AlphaFoldDB" id="A0A2S6HAF2"/>
<evidence type="ECO:0000313" key="7">
    <source>
        <dbReference type="Proteomes" id="UP000240010"/>
    </source>
</evidence>
<dbReference type="Gene3D" id="2.40.10.220">
    <property type="entry name" value="predicted glycosyltransferase like domains"/>
    <property type="match status" value="1"/>
</dbReference>
<dbReference type="Gene3D" id="2.30.110.10">
    <property type="entry name" value="Electron Transport, Fmn-binding Protein, Chain A"/>
    <property type="match status" value="1"/>
</dbReference>